<protein>
    <submittedName>
        <fullName evidence="3">Uncharacterized protein</fullName>
    </submittedName>
</protein>
<keyword evidence="2" id="KW-0472">Membrane</keyword>
<accession>A0A1H4U3Y7</accession>
<organism evidence="3 4">
    <name type="scientific">Tsukamurella tyrosinosolvens</name>
    <dbReference type="NCBI Taxonomy" id="57704"/>
    <lineage>
        <taxon>Bacteria</taxon>
        <taxon>Bacillati</taxon>
        <taxon>Actinomycetota</taxon>
        <taxon>Actinomycetes</taxon>
        <taxon>Mycobacteriales</taxon>
        <taxon>Tsukamurellaceae</taxon>
        <taxon>Tsukamurella</taxon>
    </lineage>
</organism>
<gene>
    <name evidence="3" type="ORF">SAMN04489793_2775</name>
</gene>
<feature type="transmembrane region" description="Helical" evidence="2">
    <location>
        <begin position="79"/>
        <end position="98"/>
    </location>
</feature>
<evidence type="ECO:0000313" key="4">
    <source>
        <dbReference type="Proteomes" id="UP000182241"/>
    </source>
</evidence>
<keyword evidence="2" id="KW-1133">Transmembrane helix</keyword>
<evidence type="ECO:0000256" key="2">
    <source>
        <dbReference type="SAM" id="Phobius"/>
    </source>
</evidence>
<dbReference type="STRING" id="57704.SAMN04489793_2775"/>
<name>A0A1H4U3Y7_TSUTY</name>
<dbReference type="RefSeq" id="WP_068741816.1">
    <property type="nucleotide sequence ID" value="NZ_FNSA01000003.1"/>
</dbReference>
<evidence type="ECO:0000313" key="3">
    <source>
        <dbReference type="EMBL" id="SEC62954.1"/>
    </source>
</evidence>
<feature type="region of interest" description="Disordered" evidence="1">
    <location>
        <begin position="288"/>
        <end position="314"/>
    </location>
</feature>
<evidence type="ECO:0000256" key="1">
    <source>
        <dbReference type="SAM" id="MobiDB-lite"/>
    </source>
</evidence>
<feature type="compositionally biased region" description="Basic residues" evidence="1">
    <location>
        <begin position="305"/>
        <end position="314"/>
    </location>
</feature>
<dbReference type="AlphaFoldDB" id="A0A1H4U3Y7"/>
<dbReference type="Proteomes" id="UP000182241">
    <property type="component" value="Unassembled WGS sequence"/>
</dbReference>
<keyword evidence="2" id="KW-0812">Transmembrane</keyword>
<keyword evidence="4" id="KW-1185">Reference proteome</keyword>
<sequence length="314" mass="33262">MDSITAKWLQHTHATETAAEYAVRATEAITGAPLPPPEERATVLLRMWMQPDAVAWVRQQHLLTVTGEIAEAEPRAWRLTWSSVALFAVAGAGADAAADTPGGVPAAVALAILGVLLVGAGLGGAMRLARAAGDPMVPRTRLAHLAWERAEPLDHEDAAEWGLLHERVSTYVTLCDDVSDAAQRPLLSRASDAPAEAMLVEEIRLHLRSAAIALRQHHGAWDGYALAAGEGDGVLAAVPRIQAEHAHADFTEYLARADDALEALRPLALAARVSAKLAPLGIPLPQASGQRALRGSRNGEGARCLPHRTPPHAD</sequence>
<dbReference type="EMBL" id="FNSA01000003">
    <property type="protein sequence ID" value="SEC62954.1"/>
    <property type="molecule type" value="Genomic_DNA"/>
</dbReference>
<feature type="transmembrane region" description="Helical" evidence="2">
    <location>
        <begin position="104"/>
        <end position="129"/>
    </location>
</feature>
<reference evidence="4" key="1">
    <citation type="submission" date="2016-10" db="EMBL/GenBank/DDBJ databases">
        <authorList>
            <person name="Varghese N."/>
            <person name="Submissions S."/>
        </authorList>
    </citation>
    <scope>NUCLEOTIDE SEQUENCE [LARGE SCALE GENOMIC DNA]</scope>
    <source>
        <strain evidence="4">DSM 44234</strain>
    </source>
</reference>
<proteinExistence type="predicted"/>